<comment type="caution">
    <text evidence="2">The sequence shown here is derived from an EMBL/GenBank/DDBJ whole genome shotgun (WGS) entry which is preliminary data.</text>
</comment>
<keyword evidence="3" id="KW-1185">Reference proteome</keyword>
<accession>A0ABX9IGX9</accession>
<feature type="transmembrane region" description="Helical" evidence="1">
    <location>
        <begin position="46"/>
        <end position="70"/>
    </location>
</feature>
<sequence>MTFFIIPNLQQQIGGGELLDTRFNGYNLNDVNSLMEQLGESGRSTYLYLELFGDLPFIILYAITFTILIVRLLEKNNFKSRILFLIVFLPLLAGIFDCLEDVSVIKLLLTYPVIGSKNIYFSSSITTLKGYFLTFTIFSLFLNVIIFLLKKIKR</sequence>
<dbReference type="Proteomes" id="UP000256491">
    <property type="component" value="Unassembled WGS sequence"/>
</dbReference>
<keyword evidence="1" id="KW-0472">Membrane</keyword>
<feature type="transmembrane region" description="Helical" evidence="1">
    <location>
        <begin position="131"/>
        <end position="149"/>
    </location>
</feature>
<evidence type="ECO:0000313" key="3">
    <source>
        <dbReference type="Proteomes" id="UP000256491"/>
    </source>
</evidence>
<protein>
    <submittedName>
        <fullName evidence="2">Uncharacterized protein</fullName>
    </submittedName>
</protein>
<gene>
    <name evidence="2" type="ORF">DRF57_17930</name>
</gene>
<proteinExistence type="predicted"/>
<name>A0ABX9IGX9_9FLAO</name>
<keyword evidence="1" id="KW-1133">Transmembrane helix</keyword>
<dbReference type="EMBL" id="QNUF01000024">
    <property type="protein sequence ID" value="REC73388.1"/>
    <property type="molecule type" value="Genomic_DNA"/>
</dbReference>
<organism evidence="2 3">
    <name type="scientific">Chryseobacterium rhizosphaerae</name>
    <dbReference type="NCBI Taxonomy" id="395937"/>
    <lineage>
        <taxon>Bacteria</taxon>
        <taxon>Pseudomonadati</taxon>
        <taxon>Bacteroidota</taxon>
        <taxon>Flavobacteriia</taxon>
        <taxon>Flavobacteriales</taxon>
        <taxon>Weeksellaceae</taxon>
        <taxon>Chryseobacterium group</taxon>
        <taxon>Chryseobacterium</taxon>
    </lineage>
</organism>
<reference evidence="2 3" key="1">
    <citation type="journal article" date="2010" name="Syst. Appl. Microbiol.">
        <title>Four new species of Chryseobacterium from the rhizosphere of coastal sand dune plants, Chryseobacterium elymi sp. nov., Chryseobacterium hagamense sp. nov., Chryseobacterium lathyri sp. nov. and Chryseobacterium rhizosphaerae sp. nov.</title>
        <authorList>
            <person name="Cho S.H."/>
            <person name="Lee K.S."/>
            <person name="Shin D.S."/>
            <person name="Han J.H."/>
            <person name="Park K.S."/>
            <person name="Lee C.H."/>
            <person name="Park K.H."/>
            <person name="Kim S.B."/>
        </authorList>
    </citation>
    <scope>NUCLEOTIDE SEQUENCE [LARGE SCALE GENOMIC DNA]</scope>
    <source>
        <strain evidence="2 3">KCTC 22548</strain>
    </source>
</reference>
<keyword evidence="1" id="KW-0812">Transmembrane</keyword>
<evidence type="ECO:0000256" key="1">
    <source>
        <dbReference type="SAM" id="Phobius"/>
    </source>
</evidence>
<feature type="transmembrane region" description="Helical" evidence="1">
    <location>
        <begin position="82"/>
        <end position="111"/>
    </location>
</feature>
<evidence type="ECO:0000313" key="2">
    <source>
        <dbReference type="EMBL" id="REC73388.1"/>
    </source>
</evidence>